<gene>
    <name evidence="2" type="ORF">MM415B01221_0025</name>
    <name evidence="1" type="ORF">TM448A01550_0020</name>
    <name evidence="3" type="ORF">TM448B05832_0005</name>
</gene>
<name>A0A6H1ZRV2_9ZZZZ</name>
<evidence type="ECO:0000313" key="3">
    <source>
        <dbReference type="EMBL" id="QJI04006.1"/>
    </source>
</evidence>
<dbReference type="EMBL" id="MT141388">
    <property type="protein sequence ID" value="QJA59916.1"/>
    <property type="molecule type" value="Genomic_DNA"/>
</dbReference>
<dbReference type="EMBL" id="MT145139">
    <property type="protein sequence ID" value="QJI04006.1"/>
    <property type="molecule type" value="Genomic_DNA"/>
</dbReference>
<sequence>MTLKGNIKKEIEHLLPIRYDLLIDGTWRAIMRDPTTSPTLDQVVDNIITIFAGYHLEQGKEE</sequence>
<organism evidence="1">
    <name type="scientific">viral metagenome</name>
    <dbReference type="NCBI Taxonomy" id="1070528"/>
    <lineage>
        <taxon>unclassified sequences</taxon>
        <taxon>metagenomes</taxon>
        <taxon>organismal metagenomes</taxon>
    </lineage>
</organism>
<protein>
    <submittedName>
        <fullName evidence="1">Uncharacterized protein</fullName>
    </submittedName>
</protein>
<accession>A0A6H1ZRV2</accession>
<dbReference type="EMBL" id="MT144168">
    <property type="protein sequence ID" value="QJA50005.1"/>
    <property type="molecule type" value="Genomic_DNA"/>
</dbReference>
<reference evidence="1" key="1">
    <citation type="submission" date="2020-03" db="EMBL/GenBank/DDBJ databases">
        <title>The deep terrestrial virosphere.</title>
        <authorList>
            <person name="Holmfeldt K."/>
            <person name="Nilsson E."/>
            <person name="Simone D."/>
            <person name="Lopez-Fernandez M."/>
            <person name="Wu X."/>
            <person name="de Brujin I."/>
            <person name="Lundin D."/>
            <person name="Andersson A."/>
            <person name="Bertilsson S."/>
            <person name="Dopson M."/>
        </authorList>
    </citation>
    <scope>NUCLEOTIDE SEQUENCE</scope>
    <source>
        <strain evidence="2">MM415B01221</strain>
        <strain evidence="1">TM448A01550</strain>
        <strain evidence="3">TM448B05832</strain>
    </source>
</reference>
<dbReference type="AlphaFoldDB" id="A0A6H1ZRV2"/>
<proteinExistence type="predicted"/>
<evidence type="ECO:0000313" key="2">
    <source>
        <dbReference type="EMBL" id="QJA59916.1"/>
    </source>
</evidence>
<evidence type="ECO:0000313" key="1">
    <source>
        <dbReference type="EMBL" id="QJA50005.1"/>
    </source>
</evidence>